<dbReference type="InterPro" id="IPR051044">
    <property type="entry name" value="MAG_DAG_Lipase"/>
</dbReference>
<accession>A9WIJ0</accession>
<sequence length="261" mass="28597">MLEPYLLSSGDHACLLIHGFVGDPGEMRDLGDHLAQAGYTVFGMRLPGHTGNPEDLIAVRWTDWLAAVQAAFDALARRSTAVSVVGFSLGGALAALLAAQRPVHRLVMLATPYRLGGDWRVDLLGIVRYVTPWFYLLAQADFSSPDLRASIWRRQPGLDLDDPVIQQMLRRSVKVSVAAADELRLTLAAARRALPLVRAPTLIMHGRSDTTADPASAAAIMAQIGSTYRELTYWPATGHQLLLTGPYRSAIFQRITRFLAR</sequence>
<feature type="active site" description="Charge relay system" evidence="1">
    <location>
        <position position="239"/>
    </location>
</feature>
<evidence type="ECO:0000256" key="1">
    <source>
        <dbReference type="PIRSR" id="PIRSR017388-1"/>
    </source>
</evidence>
<dbReference type="KEGG" id="cau:Caur_1058"/>
<dbReference type="InterPro" id="IPR012354">
    <property type="entry name" value="Esterase_lipase"/>
</dbReference>
<proteinExistence type="predicted"/>
<keyword evidence="3" id="KW-0378">Hydrolase</keyword>
<dbReference type="InterPro" id="IPR029058">
    <property type="entry name" value="AB_hydrolase_fold"/>
</dbReference>
<dbReference type="STRING" id="324602.Caur_1058"/>
<dbReference type="PANTHER" id="PTHR11614">
    <property type="entry name" value="PHOSPHOLIPASE-RELATED"/>
    <property type="match status" value="1"/>
</dbReference>
<dbReference type="Gene3D" id="3.40.50.1820">
    <property type="entry name" value="alpha/beta hydrolase"/>
    <property type="match status" value="1"/>
</dbReference>
<dbReference type="Proteomes" id="UP000002008">
    <property type="component" value="Chromosome"/>
</dbReference>
<evidence type="ECO:0000313" key="3">
    <source>
        <dbReference type="EMBL" id="ABY34290.1"/>
    </source>
</evidence>
<reference evidence="4" key="1">
    <citation type="journal article" date="2011" name="BMC Genomics">
        <title>Complete genome sequence of the filamentous anoxygenic phototrophic bacterium Chloroflexus aurantiacus.</title>
        <authorList>
            <person name="Tang K.H."/>
            <person name="Barry K."/>
            <person name="Chertkov O."/>
            <person name="Dalin E."/>
            <person name="Han C.S."/>
            <person name="Hauser L.J."/>
            <person name="Honchak B.M."/>
            <person name="Karbach L.E."/>
            <person name="Land M.L."/>
            <person name="Lapidus A."/>
            <person name="Larimer F.W."/>
            <person name="Mikhailova N."/>
            <person name="Pitluck S."/>
            <person name="Pierson B.K."/>
            <person name="Blankenship R.E."/>
        </authorList>
    </citation>
    <scope>NUCLEOTIDE SEQUENCE [LARGE SCALE GENOMIC DNA]</scope>
    <source>
        <strain evidence="4">ATCC 29366 / DSM 635 / J-10-fl</strain>
    </source>
</reference>
<keyword evidence="4" id="KW-1185">Reference proteome</keyword>
<dbReference type="eggNOG" id="COG1647">
    <property type="taxonomic scope" value="Bacteria"/>
</dbReference>
<evidence type="ECO:0000259" key="2">
    <source>
        <dbReference type="Pfam" id="PF12146"/>
    </source>
</evidence>
<dbReference type="FunFam" id="3.40.50.1820:FF:000380">
    <property type="entry name" value="Alpha/beta fold hydrolase"/>
    <property type="match status" value="1"/>
</dbReference>
<feature type="active site" description="Charge relay system" evidence="1">
    <location>
        <position position="209"/>
    </location>
</feature>
<dbReference type="Pfam" id="PF12146">
    <property type="entry name" value="Hydrolase_4"/>
    <property type="match status" value="1"/>
</dbReference>
<dbReference type="PIRSF" id="PIRSF017388">
    <property type="entry name" value="Esterase_lipase"/>
    <property type="match status" value="1"/>
</dbReference>
<evidence type="ECO:0000313" key="4">
    <source>
        <dbReference type="Proteomes" id="UP000002008"/>
    </source>
</evidence>
<dbReference type="PATRIC" id="fig|324602.8.peg.1207"/>
<dbReference type="GO" id="GO:0016298">
    <property type="term" value="F:lipase activity"/>
    <property type="evidence" value="ECO:0000318"/>
    <property type="project" value="GO_Central"/>
</dbReference>
<feature type="domain" description="Serine aminopeptidase S33" evidence="2">
    <location>
        <begin position="12"/>
        <end position="242"/>
    </location>
</feature>
<dbReference type="ESTHER" id="chlaa-a9wij0">
    <property type="family name" value="CarbLipBact_2"/>
</dbReference>
<dbReference type="AlphaFoldDB" id="A9WIJ0"/>
<dbReference type="EMBL" id="CP000909">
    <property type="protein sequence ID" value="ABY34290.1"/>
    <property type="molecule type" value="Genomic_DNA"/>
</dbReference>
<dbReference type="FunCoup" id="A9WIJ0">
    <property type="interactions" value="3"/>
</dbReference>
<protein>
    <submittedName>
        <fullName evidence="3">Alpha/beta hydrolase fold-containing protein</fullName>
    </submittedName>
</protein>
<dbReference type="GO" id="GO:0016020">
    <property type="term" value="C:membrane"/>
    <property type="evidence" value="ECO:0000318"/>
    <property type="project" value="GO_Central"/>
</dbReference>
<dbReference type="RefSeq" id="WP_012256946.1">
    <property type="nucleotide sequence ID" value="NC_010175.1"/>
</dbReference>
<dbReference type="GO" id="GO:0052689">
    <property type="term" value="F:carboxylic ester hydrolase activity"/>
    <property type="evidence" value="ECO:0007669"/>
    <property type="project" value="InterPro"/>
</dbReference>
<dbReference type="InterPro" id="IPR022742">
    <property type="entry name" value="Hydrolase_4"/>
</dbReference>
<dbReference type="SUPFAM" id="SSF53474">
    <property type="entry name" value="alpha/beta-Hydrolases"/>
    <property type="match status" value="1"/>
</dbReference>
<dbReference type="InParanoid" id="A9WIJ0"/>
<name>A9WIJ0_CHLAA</name>
<gene>
    <name evidence="3" type="ordered locus">Caur_1058</name>
</gene>
<feature type="active site" description="Nucleophile" evidence="1">
    <location>
        <position position="88"/>
    </location>
</feature>
<dbReference type="EnsemblBacteria" id="ABY34290">
    <property type="protein sequence ID" value="ABY34290"/>
    <property type="gene ID" value="Caur_1058"/>
</dbReference>
<dbReference type="HOGENOM" id="CLU_076594_0_0_0"/>
<organism evidence="3 4">
    <name type="scientific">Chloroflexus aurantiacus (strain ATCC 29366 / DSM 635 / J-10-fl)</name>
    <dbReference type="NCBI Taxonomy" id="324602"/>
    <lineage>
        <taxon>Bacteria</taxon>
        <taxon>Bacillati</taxon>
        <taxon>Chloroflexota</taxon>
        <taxon>Chloroflexia</taxon>
        <taxon>Chloroflexales</taxon>
        <taxon>Chloroflexineae</taxon>
        <taxon>Chloroflexaceae</taxon>
        <taxon>Chloroflexus</taxon>
    </lineage>
</organism>